<organism evidence="2">
    <name type="scientific">Sesamum radiatum</name>
    <name type="common">Black benniseed</name>
    <dbReference type="NCBI Taxonomy" id="300843"/>
    <lineage>
        <taxon>Eukaryota</taxon>
        <taxon>Viridiplantae</taxon>
        <taxon>Streptophyta</taxon>
        <taxon>Embryophyta</taxon>
        <taxon>Tracheophyta</taxon>
        <taxon>Spermatophyta</taxon>
        <taxon>Magnoliopsida</taxon>
        <taxon>eudicotyledons</taxon>
        <taxon>Gunneridae</taxon>
        <taxon>Pentapetalae</taxon>
        <taxon>asterids</taxon>
        <taxon>lamiids</taxon>
        <taxon>Lamiales</taxon>
        <taxon>Pedaliaceae</taxon>
        <taxon>Sesamum</taxon>
    </lineage>
</organism>
<comment type="caution">
    <text evidence="2">The sequence shown here is derived from an EMBL/GenBank/DDBJ whole genome shotgun (WGS) entry which is preliminary data.</text>
</comment>
<dbReference type="GO" id="GO:0003676">
    <property type="term" value="F:nucleic acid binding"/>
    <property type="evidence" value="ECO:0007669"/>
    <property type="project" value="InterPro"/>
</dbReference>
<dbReference type="EMBL" id="JACGWJ010000026">
    <property type="protein sequence ID" value="KAL0312873.1"/>
    <property type="molecule type" value="Genomic_DNA"/>
</dbReference>
<name>A0AAW2L207_SESRA</name>
<dbReference type="Pfam" id="PF13456">
    <property type="entry name" value="RVT_3"/>
    <property type="match status" value="1"/>
</dbReference>
<accession>A0AAW2L207</accession>
<proteinExistence type="predicted"/>
<evidence type="ECO:0000313" key="2">
    <source>
        <dbReference type="EMBL" id="KAL0312873.1"/>
    </source>
</evidence>
<dbReference type="InterPro" id="IPR002156">
    <property type="entry name" value="RNaseH_domain"/>
</dbReference>
<dbReference type="AlphaFoldDB" id="A0AAW2L207"/>
<dbReference type="Gene3D" id="3.30.420.10">
    <property type="entry name" value="Ribonuclease H-like superfamily/Ribonuclease H"/>
    <property type="match status" value="1"/>
</dbReference>
<evidence type="ECO:0000259" key="1">
    <source>
        <dbReference type="PROSITE" id="PS50879"/>
    </source>
</evidence>
<gene>
    <name evidence="2" type="ORF">Sradi_5686600</name>
</gene>
<dbReference type="SUPFAM" id="SSF53098">
    <property type="entry name" value="Ribonuclease H-like"/>
    <property type="match status" value="1"/>
</dbReference>
<dbReference type="GO" id="GO:0004523">
    <property type="term" value="F:RNA-DNA hybrid ribonuclease activity"/>
    <property type="evidence" value="ECO:0007669"/>
    <property type="project" value="InterPro"/>
</dbReference>
<dbReference type="PROSITE" id="PS50879">
    <property type="entry name" value="RNASE_H_1"/>
    <property type="match status" value="1"/>
</dbReference>
<dbReference type="PANTHER" id="PTHR48475">
    <property type="entry name" value="RIBONUCLEASE H"/>
    <property type="match status" value="1"/>
</dbReference>
<dbReference type="InterPro" id="IPR036397">
    <property type="entry name" value="RNaseH_sf"/>
</dbReference>
<reference evidence="2" key="2">
    <citation type="journal article" date="2024" name="Plant">
        <title>Genomic evolution and insights into agronomic trait innovations of Sesamum species.</title>
        <authorList>
            <person name="Miao H."/>
            <person name="Wang L."/>
            <person name="Qu L."/>
            <person name="Liu H."/>
            <person name="Sun Y."/>
            <person name="Le M."/>
            <person name="Wang Q."/>
            <person name="Wei S."/>
            <person name="Zheng Y."/>
            <person name="Lin W."/>
            <person name="Duan Y."/>
            <person name="Cao H."/>
            <person name="Xiong S."/>
            <person name="Wang X."/>
            <person name="Wei L."/>
            <person name="Li C."/>
            <person name="Ma Q."/>
            <person name="Ju M."/>
            <person name="Zhao R."/>
            <person name="Li G."/>
            <person name="Mu C."/>
            <person name="Tian Q."/>
            <person name="Mei H."/>
            <person name="Zhang T."/>
            <person name="Gao T."/>
            <person name="Zhang H."/>
        </authorList>
    </citation>
    <scope>NUCLEOTIDE SEQUENCE</scope>
    <source>
        <strain evidence="2">G02</strain>
    </source>
</reference>
<feature type="domain" description="RNase H type-1" evidence="1">
    <location>
        <begin position="39"/>
        <end position="168"/>
    </location>
</feature>
<dbReference type="InterPro" id="IPR012337">
    <property type="entry name" value="RNaseH-like_sf"/>
</dbReference>
<dbReference type="CDD" id="cd09279">
    <property type="entry name" value="RNase_HI_like"/>
    <property type="match status" value="1"/>
</dbReference>
<protein>
    <recommendedName>
        <fullName evidence="1">RNase H type-1 domain-containing protein</fullName>
    </recommendedName>
</protein>
<sequence length="219" mass="24725">MVKWSYELNEFDIIPSPKGHKRQALANFIADWPQYEAKKETTWDLYVDGSATEKQVEGGVVLTNSEGDKLKFAIRFEGLLSNNEAEYEALLCGLKIAQDNGIRRIKIHSDSQLLVEEVMRGYEVKDDRMKSLLQGVKERLSTFLVWELVQIPRSMNSLVDVLAGMGSRMENISDPQVTLLVKSTKSFRSVTGGSGCGWTRSKTSSNIISYLLRLTRREG</sequence>
<reference evidence="2" key="1">
    <citation type="submission" date="2020-06" db="EMBL/GenBank/DDBJ databases">
        <authorList>
            <person name="Li T."/>
            <person name="Hu X."/>
            <person name="Zhang T."/>
            <person name="Song X."/>
            <person name="Zhang H."/>
            <person name="Dai N."/>
            <person name="Sheng W."/>
            <person name="Hou X."/>
            <person name="Wei L."/>
        </authorList>
    </citation>
    <scope>NUCLEOTIDE SEQUENCE</scope>
    <source>
        <strain evidence="2">G02</strain>
        <tissue evidence="2">Leaf</tissue>
    </source>
</reference>
<dbReference type="PANTHER" id="PTHR48475:SF2">
    <property type="entry name" value="RIBONUCLEASE H"/>
    <property type="match status" value="1"/>
</dbReference>